<evidence type="ECO:0000256" key="1">
    <source>
        <dbReference type="ARBA" id="ARBA00004651"/>
    </source>
</evidence>
<keyword evidence="5 9" id="KW-0812">Transmembrane</keyword>
<dbReference type="PANTHER" id="PTHR33908:SF9">
    <property type="entry name" value="BLL5595 PROTEIN"/>
    <property type="match status" value="1"/>
</dbReference>
<evidence type="ECO:0000259" key="10">
    <source>
        <dbReference type="Pfam" id="PF13231"/>
    </source>
</evidence>
<dbReference type="PANTHER" id="PTHR33908">
    <property type="entry name" value="MANNOSYLTRANSFERASE YKCB-RELATED"/>
    <property type="match status" value="1"/>
</dbReference>
<reference evidence="12" key="1">
    <citation type="journal article" date="2021" name="ISME J.">
        <title>Evolutionary origin and ecological implication of a unique nif island in free-living Bradyrhizobium lineages.</title>
        <authorList>
            <person name="Tao J."/>
        </authorList>
    </citation>
    <scope>NUCLEOTIDE SEQUENCE [LARGE SCALE GENOMIC DNA]</scope>
    <source>
        <strain evidence="12">SZCCT0094</strain>
    </source>
</reference>
<evidence type="ECO:0000256" key="9">
    <source>
        <dbReference type="SAM" id="Phobius"/>
    </source>
</evidence>
<keyword evidence="7 9" id="KW-0472">Membrane</keyword>
<dbReference type="EMBL" id="JAFCLK010000025">
    <property type="protein sequence ID" value="MBR1139000.1"/>
    <property type="molecule type" value="Genomic_DNA"/>
</dbReference>
<gene>
    <name evidence="11" type="ORF">JQ619_24875</name>
</gene>
<evidence type="ECO:0000256" key="2">
    <source>
        <dbReference type="ARBA" id="ARBA00022475"/>
    </source>
</evidence>
<keyword evidence="2" id="KW-1003">Cell membrane</keyword>
<organism evidence="11 12">
    <name type="scientific">Bradyrhizobium denitrificans</name>
    <dbReference type="NCBI Taxonomy" id="2734912"/>
    <lineage>
        <taxon>Bacteria</taxon>
        <taxon>Pseudomonadati</taxon>
        <taxon>Pseudomonadota</taxon>
        <taxon>Alphaproteobacteria</taxon>
        <taxon>Hyphomicrobiales</taxon>
        <taxon>Nitrobacteraceae</taxon>
        <taxon>Bradyrhizobium</taxon>
    </lineage>
</organism>
<keyword evidence="4" id="KW-0808">Transferase</keyword>
<evidence type="ECO:0000256" key="8">
    <source>
        <dbReference type="SAM" id="MobiDB-lite"/>
    </source>
</evidence>
<feature type="transmembrane region" description="Helical" evidence="9">
    <location>
        <begin position="362"/>
        <end position="387"/>
    </location>
</feature>
<keyword evidence="12" id="KW-1185">Reference proteome</keyword>
<evidence type="ECO:0000313" key="11">
    <source>
        <dbReference type="EMBL" id="MBR1139000.1"/>
    </source>
</evidence>
<comment type="subcellular location">
    <subcellularLocation>
        <location evidence="1">Cell membrane</location>
        <topology evidence="1">Multi-pass membrane protein</topology>
    </subcellularLocation>
</comment>
<feature type="transmembrane region" description="Helical" evidence="9">
    <location>
        <begin position="301"/>
        <end position="324"/>
    </location>
</feature>
<dbReference type="InterPro" id="IPR050297">
    <property type="entry name" value="LipidA_mod_glycosyltrf_83"/>
</dbReference>
<keyword evidence="3" id="KW-0328">Glycosyltransferase</keyword>
<protein>
    <submittedName>
        <fullName evidence="11">Glycosyltransferase family 39 protein</fullName>
    </submittedName>
</protein>
<evidence type="ECO:0000256" key="3">
    <source>
        <dbReference type="ARBA" id="ARBA00022676"/>
    </source>
</evidence>
<name>A0ABS5GCW2_9BRAD</name>
<feature type="transmembrane region" description="Helical" evidence="9">
    <location>
        <begin position="222"/>
        <end position="243"/>
    </location>
</feature>
<comment type="caution">
    <text evidence="11">The sequence shown here is derived from an EMBL/GenBank/DDBJ whole genome shotgun (WGS) entry which is preliminary data.</text>
</comment>
<evidence type="ECO:0000256" key="4">
    <source>
        <dbReference type="ARBA" id="ARBA00022679"/>
    </source>
</evidence>
<feature type="region of interest" description="Disordered" evidence="8">
    <location>
        <begin position="518"/>
        <end position="544"/>
    </location>
</feature>
<feature type="transmembrane region" description="Helical" evidence="9">
    <location>
        <begin position="263"/>
        <end position="289"/>
    </location>
</feature>
<sequence length="544" mass="58507">MSLAWPAIGIETSGSIPRWRRALAIWIDAVEDGWAVPALIAGFVAIWMIYFSIAYVGGDLHQDVIETWSLGRSFAWGSSKHPPLMGWAARAWTSAFPLTNWSFNLLALTNAAAGLWAVDLITRRFARNDKRLIVLLLLMLLPVYQLHAQRFNANAVLLSSWPLATYCFLRSFETRNVRWAIAAGLAAALAMLGKYYSIFLIASFALAALCHRERRAYFASSAPWVAALSGLAALTPHLIWLGMTGAQPFSHAITHHVGKTGAAALIEGGGFFLAMAGIGGIPGLIWLAMTRPRPARVLNDVLSLGAGLRLLAMMSIGTVALPALTSVVFGTDMPPLWGLQGVFLFVIVIVCGASYQPSRAATINLAAATIGIAAFAATVAAPLHALYRNYVPLSEGRNFYQPAVAELDRLWQSVSSRPLAAVGGDDGLAFAAAFYSPDHPRYEISLVHPYELQTPAAALTAQGWSALCYDTDISCISGMSAVAARARRSVRAEISLRTKLFGWPGASQRFVAIIVPPETSPPSEPAPNVADDVSAQRRQPITAN</sequence>
<feature type="transmembrane region" description="Helical" evidence="9">
    <location>
        <begin position="34"/>
        <end position="56"/>
    </location>
</feature>
<dbReference type="RefSeq" id="WP_172242468.1">
    <property type="nucleotide sequence ID" value="NZ_JABFDP010000039.1"/>
</dbReference>
<evidence type="ECO:0000256" key="5">
    <source>
        <dbReference type="ARBA" id="ARBA00022692"/>
    </source>
</evidence>
<proteinExistence type="predicted"/>
<dbReference type="Proteomes" id="UP001314635">
    <property type="component" value="Unassembled WGS sequence"/>
</dbReference>
<evidence type="ECO:0000313" key="12">
    <source>
        <dbReference type="Proteomes" id="UP001314635"/>
    </source>
</evidence>
<evidence type="ECO:0000256" key="7">
    <source>
        <dbReference type="ARBA" id="ARBA00023136"/>
    </source>
</evidence>
<keyword evidence="6 9" id="KW-1133">Transmembrane helix</keyword>
<dbReference type="Pfam" id="PF13231">
    <property type="entry name" value="PMT_2"/>
    <property type="match status" value="1"/>
</dbReference>
<accession>A0ABS5GCW2</accession>
<dbReference type="InterPro" id="IPR038731">
    <property type="entry name" value="RgtA/B/C-like"/>
</dbReference>
<feature type="transmembrane region" description="Helical" evidence="9">
    <location>
        <begin position="132"/>
        <end position="148"/>
    </location>
</feature>
<feature type="transmembrane region" description="Helical" evidence="9">
    <location>
        <begin position="179"/>
        <end position="210"/>
    </location>
</feature>
<feature type="transmembrane region" description="Helical" evidence="9">
    <location>
        <begin position="336"/>
        <end position="355"/>
    </location>
</feature>
<evidence type="ECO:0000256" key="6">
    <source>
        <dbReference type="ARBA" id="ARBA00022989"/>
    </source>
</evidence>
<feature type="domain" description="Glycosyltransferase RgtA/B/C/D-like" evidence="10">
    <location>
        <begin position="80"/>
        <end position="240"/>
    </location>
</feature>